<dbReference type="Gene3D" id="1.10.530.10">
    <property type="match status" value="1"/>
</dbReference>
<gene>
    <name evidence="2" type="ORF">IC761_11170</name>
</gene>
<reference evidence="2 3" key="1">
    <citation type="submission" date="2020-09" db="EMBL/GenBank/DDBJ databases">
        <title>Complete genomes of bradyrhizobia occurring on native shrubby legumes in Australia.</title>
        <authorList>
            <person name="Lafay B."/>
        </authorList>
    </citation>
    <scope>NUCLEOTIDE SEQUENCE [LARGE SCALE GENOMIC DNA]</scope>
    <source>
        <strain evidence="2 3">BDV5040</strain>
    </source>
</reference>
<sequence>MTGQMRNGADPTAAQQGMYDPEAFGGAAVGLIDRMRKLQQQQASYRPSATLAPSPLTNQSGGRANATNDLSSALGAGQFLRGTWLDMLAKYRPDLTGTPDELAALRKDPKLSAEMVEAYAAENAKRLVRAGHEATPGNIYLAHFAGPSGAFKILAADQAASARSVLGEDAVTANPFLDRMTVGDLRSWADRKMRAQPSAPRSQAPAFPDHADPVFGAPAFPDVAPQGPSSNASPASSRPAPDVPQGTDDRSRGLLSNEPMRLWPVQPPIFFPF</sequence>
<accession>A0A7S9H289</accession>
<feature type="compositionally biased region" description="Low complexity" evidence="1">
    <location>
        <begin position="224"/>
        <end position="240"/>
    </location>
</feature>
<organism evidence="2 3">
    <name type="scientific">Bradyrhizobium commune</name>
    <dbReference type="NCBI Taxonomy" id="83627"/>
    <lineage>
        <taxon>Bacteria</taxon>
        <taxon>Pseudomonadati</taxon>
        <taxon>Pseudomonadota</taxon>
        <taxon>Alphaproteobacteria</taxon>
        <taxon>Hyphomicrobiales</taxon>
        <taxon>Nitrobacteraceae</taxon>
        <taxon>Bradyrhizobium</taxon>
    </lineage>
</organism>
<dbReference type="Proteomes" id="UP000594621">
    <property type="component" value="Chromosome"/>
</dbReference>
<proteinExistence type="predicted"/>
<evidence type="ECO:0000313" key="3">
    <source>
        <dbReference type="Proteomes" id="UP000594621"/>
    </source>
</evidence>
<feature type="compositionally biased region" description="Polar residues" evidence="1">
    <location>
        <begin position="55"/>
        <end position="68"/>
    </location>
</feature>
<name>A0A7S9H289_9BRAD</name>
<evidence type="ECO:0008006" key="4">
    <source>
        <dbReference type="Google" id="ProtNLM"/>
    </source>
</evidence>
<evidence type="ECO:0000256" key="1">
    <source>
        <dbReference type="SAM" id="MobiDB-lite"/>
    </source>
</evidence>
<feature type="region of interest" description="Disordered" evidence="1">
    <location>
        <begin position="191"/>
        <end position="259"/>
    </location>
</feature>
<feature type="compositionally biased region" description="Low complexity" evidence="1">
    <location>
        <begin position="195"/>
        <end position="208"/>
    </location>
</feature>
<dbReference type="KEGG" id="bcou:IC761_11170"/>
<feature type="region of interest" description="Disordered" evidence="1">
    <location>
        <begin position="39"/>
        <end position="68"/>
    </location>
</feature>
<evidence type="ECO:0000313" key="2">
    <source>
        <dbReference type="EMBL" id="QPF93781.1"/>
    </source>
</evidence>
<dbReference type="RefSeq" id="WP_195803288.1">
    <property type="nucleotide sequence ID" value="NZ_CP061379.1"/>
</dbReference>
<dbReference type="AlphaFoldDB" id="A0A7S9H289"/>
<protein>
    <recommendedName>
        <fullName evidence="4">Transglycosylase SLT domain-containing protein</fullName>
    </recommendedName>
</protein>
<keyword evidence="3" id="KW-1185">Reference proteome</keyword>
<dbReference type="EMBL" id="CP061379">
    <property type="protein sequence ID" value="QPF93781.1"/>
    <property type="molecule type" value="Genomic_DNA"/>
</dbReference>